<dbReference type="EMBL" id="MOOE01000007">
    <property type="protein sequence ID" value="KAK1527704.1"/>
    <property type="molecule type" value="Genomic_DNA"/>
</dbReference>
<dbReference type="GeneID" id="85339675"/>
<accession>A0AAI9YXZ0</accession>
<organism evidence="2 3">
    <name type="scientific">Colletotrichum costaricense</name>
    <dbReference type="NCBI Taxonomy" id="1209916"/>
    <lineage>
        <taxon>Eukaryota</taxon>
        <taxon>Fungi</taxon>
        <taxon>Dikarya</taxon>
        <taxon>Ascomycota</taxon>
        <taxon>Pezizomycotina</taxon>
        <taxon>Sordariomycetes</taxon>
        <taxon>Hypocreomycetidae</taxon>
        <taxon>Glomerellales</taxon>
        <taxon>Glomerellaceae</taxon>
        <taxon>Colletotrichum</taxon>
        <taxon>Colletotrichum acutatum species complex</taxon>
    </lineage>
</organism>
<name>A0AAI9YXZ0_9PEZI</name>
<protein>
    <submittedName>
        <fullName evidence="2">Uncharacterized protein</fullName>
    </submittedName>
</protein>
<evidence type="ECO:0000313" key="3">
    <source>
        <dbReference type="Proteomes" id="UP001240678"/>
    </source>
</evidence>
<reference evidence="2 3" key="1">
    <citation type="submission" date="2016-10" db="EMBL/GenBank/DDBJ databases">
        <title>The genome sequence of Colletotrichum fioriniae PJ7.</title>
        <authorList>
            <person name="Baroncelli R."/>
        </authorList>
    </citation>
    <scope>NUCLEOTIDE SEQUENCE [LARGE SCALE GENOMIC DNA]</scope>
    <source>
        <strain evidence="2 3">IMI 309622</strain>
    </source>
</reference>
<dbReference type="Proteomes" id="UP001240678">
    <property type="component" value="Unassembled WGS sequence"/>
</dbReference>
<dbReference type="AlphaFoldDB" id="A0AAI9YXZ0"/>
<evidence type="ECO:0000256" key="1">
    <source>
        <dbReference type="SAM" id="MobiDB-lite"/>
    </source>
</evidence>
<evidence type="ECO:0000313" key="2">
    <source>
        <dbReference type="EMBL" id="KAK1527704.1"/>
    </source>
</evidence>
<comment type="caution">
    <text evidence="2">The sequence shown here is derived from an EMBL/GenBank/DDBJ whole genome shotgun (WGS) entry which is preliminary data.</text>
</comment>
<feature type="region of interest" description="Disordered" evidence="1">
    <location>
        <begin position="14"/>
        <end position="46"/>
    </location>
</feature>
<gene>
    <name evidence="2" type="ORF">CCOS01_07966</name>
</gene>
<sequence length="74" mass="8671">MYFGKAKCFPEHREFRQDSQHHPIQPTLPPNDPSPRRPQRSTTCHYTRRANLTDDNSQWYVQRLAGTCRATTIG</sequence>
<dbReference type="RefSeq" id="XP_060314020.1">
    <property type="nucleotide sequence ID" value="XM_060456128.1"/>
</dbReference>
<keyword evidence="3" id="KW-1185">Reference proteome</keyword>
<proteinExistence type="predicted"/>